<proteinExistence type="predicted"/>
<gene>
    <name evidence="1" type="ORF">IQ22_00991</name>
</gene>
<organism evidence="1 2">
    <name type="scientific">Pseudomonas duriflava</name>
    <dbReference type="NCBI Taxonomy" id="459528"/>
    <lineage>
        <taxon>Bacteria</taxon>
        <taxon>Pseudomonadati</taxon>
        <taxon>Pseudomonadota</taxon>
        <taxon>Gammaproteobacteria</taxon>
        <taxon>Pseudomonadales</taxon>
        <taxon>Pseudomonadaceae</taxon>
        <taxon>Pseudomonas</taxon>
    </lineage>
</organism>
<accession>A0A562QIH9</accession>
<reference evidence="1 2" key="1">
    <citation type="journal article" date="2015" name="Stand. Genomic Sci.">
        <title>Genomic Encyclopedia of Bacterial and Archaeal Type Strains, Phase III: the genomes of soil and plant-associated and newly described type strains.</title>
        <authorList>
            <person name="Whitman W.B."/>
            <person name="Woyke T."/>
            <person name="Klenk H.P."/>
            <person name="Zhou Y."/>
            <person name="Lilburn T.G."/>
            <person name="Beck B.J."/>
            <person name="De Vos P."/>
            <person name="Vandamme P."/>
            <person name="Eisen J.A."/>
            <person name="Garrity G."/>
            <person name="Hugenholtz P."/>
            <person name="Kyrpides N.C."/>
        </authorList>
    </citation>
    <scope>NUCLEOTIDE SEQUENCE [LARGE SCALE GENOMIC DNA]</scope>
    <source>
        <strain evidence="1 2">CGMCC 1.6858</strain>
    </source>
</reference>
<protein>
    <submittedName>
        <fullName evidence="1">Uncharacterized protein</fullName>
    </submittedName>
</protein>
<name>A0A562QIH9_9PSED</name>
<dbReference type="EMBL" id="VLKY01000003">
    <property type="protein sequence ID" value="TWI56541.1"/>
    <property type="molecule type" value="Genomic_DNA"/>
</dbReference>
<evidence type="ECO:0000313" key="1">
    <source>
        <dbReference type="EMBL" id="TWI56541.1"/>
    </source>
</evidence>
<sequence length="139" mass="16072">MGRRTLFTVQLIERLFTPFRCGTDMNTQKHYAHPNAPVQERTPFSVHSISWLGAVLRKFQVAETDYASEQARYSRLDGQSSIEEVLAFFVLINTLVTQALDRNPFPEPLQSELERLEHHLELTVNGLRADYLRDRSLVL</sequence>
<evidence type="ECO:0000313" key="2">
    <source>
        <dbReference type="Proteomes" id="UP000316905"/>
    </source>
</evidence>
<dbReference type="Proteomes" id="UP000316905">
    <property type="component" value="Unassembled WGS sequence"/>
</dbReference>
<keyword evidence="2" id="KW-1185">Reference proteome</keyword>
<comment type="caution">
    <text evidence="1">The sequence shown here is derived from an EMBL/GenBank/DDBJ whole genome shotgun (WGS) entry which is preliminary data.</text>
</comment>
<dbReference type="AlphaFoldDB" id="A0A562QIH9"/>